<keyword evidence="2" id="KW-1133">Transmembrane helix</keyword>
<feature type="transmembrane region" description="Helical" evidence="2">
    <location>
        <begin position="15"/>
        <end position="35"/>
    </location>
</feature>
<evidence type="ECO:0008006" key="5">
    <source>
        <dbReference type="Google" id="ProtNLM"/>
    </source>
</evidence>
<evidence type="ECO:0000313" key="4">
    <source>
        <dbReference type="Proteomes" id="UP000287651"/>
    </source>
</evidence>
<name>A0A426X2L4_ENSVE</name>
<organism evidence="3 4">
    <name type="scientific">Ensete ventricosum</name>
    <name type="common">Abyssinian banana</name>
    <name type="synonym">Musa ensete</name>
    <dbReference type="NCBI Taxonomy" id="4639"/>
    <lineage>
        <taxon>Eukaryota</taxon>
        <taxon>Viridiplantae</taxon>
        <taxon>Streptophyta</taxon>
        <taxon>Embryophyta</taxon>
        <taxon>Tracheophyta</taxon>
        <taxon>Spermatophyta</taxon>
        <taxon>Magnoliopsida</taxon>
        <taxon>Liliopsida</taxon>
        <taxon>Zingiberales</taxon>
        <taxon>Musaceae</taxon>
        <taxon>Ensete</taxon>
    </lineage>
</organism>
<gene>
    <name evidence="3" type="ORF">B296_00058607</name>
</gene>
<keyword evidence="2" id="KW-0472">Membrane</keyword>
<feature type="compositionally biased region" description="Polar residues" evidence="1">
    <location>
        <begin position="216"/>
        <end position="227"/>
    </location>
</feature>
<proteinExistence type="predicted"/>
<protein>
    <recommendedName>
        <fullName evidence="5">LysM domain-containing protein</fullName>
    </recommendedName>
</protein>
<dbReference type="PANTHER" id="PTHR33648:SF15">
    <property type="entry name" value="OS04G0572800 PROTEIN"/>
    <property type="match status" value="1"/>
</dbReference>
<accession>A0A426X2L4</accession>
<dbReference type="EMBL" id="AMZH03028405">
    <property type="protein sequence ID" value="RRT33707.1"/>
    <property type="molecule type" value="Genomic_DNA"/>
</dbReference>
<evidence type="ECO:0000313" key="3">
    <source>
        <dbReference type="EMBL" id="RRT33707.1"/>
    </source>
</evidence>
<feature type="region of interest" description="Disordered" evidence="1">
    <location>
        <begin position="275"/>
        <end position="306"/>
    </location>
</feature>
<dbReference type="PANTHER" id="PTHR33648">
    <property type="entry name" value="EMBRYO SAC 1"/>
    <property type="match status" value="1"/>
</dbReference>
<comment type="caution">
    <text evidence="3">The sequence shown here is derived from an EMBL/GenBank/DDBJ whole genome shotgun (WGS) entry which is preliminary data.</text>
</comment>
<keyword evidence="2" id="KW-0812">Transmembrane</keyword>
<evidence type="ECO:0000256" key="1">
    <source>
        <dbReference type="SAM" id="MobiDB-lite"/>
    </source>
</evidence>
<reference evidence="3 4" key="1">
    <citation type="journal article" date="2014" name="Agronomy (Basel)">
        <title>A Draft Genome Sequence for Ensete ventricosum, the Drought-Tolerant Tree Against Hunger.</title>
        <authorList>
            <person name="Harrison J."/>
            <person name="Moore K.A."/>
            <person name="Paszkiewicz K."/>
            <person name="Jones T."/>
            <person name="Grant M."/>
            <person name="Ambacheew D."/>
            <person name="Muzemil S."/>
            <person name="Studholme D.J."/>
        </authorList>
    </citation>
    <scope>NUCLEOTIDE SEQUENCE [LARGE SCALE GENOMIC DNA]</scope>
</reference>
<dbReference type="InterPro" id="IPR018392">
    <property type="entry name" value="LysM"/>
</dbReference>
<dbReference type="AlphaFoldDB" id="A0A426X2L4"/>
<sequence>MASLKTRPLANVADVASWFLALVVVVVGLVLLCSLRRDQLPARDGRHRKRACDEAYVVGEGETLHTVSDKCGDPFLVERNPHIHDPDDVFPGLVIKLALSKPRLGRARRIQGRRTRICMNASLRCDHTPVNHEACRKISVCYVRKYPFMYAKWLQGCDCPAVGAVVDKPMGATDRKRNKWFVMGKPVVSSSKPRSHLFPRWAHGISGKEPSPPNQPSVETRSTSSGVRDTCPAYRPGTWRGDHCLPRPPCPTCPLAPSDDPTTPRLWSRASRFLWGTQSPTPTSPPPTFVFWPCEGDRDPPSPHPQ</sequence>
<feature type="region of interest" description="Disordered" evidence="1">
    <location>
        <begin position="203"/>
        <end position="231"/>
    </location>
</feature>
<dbReference type="Proteomes" id="UP000287651">
    <property type="component" value="Unassembled WGS sequence"/>
</dbReference>
<feature type="compositionally biased region" description="Basic and acidic residues" evidence="1">
    <location>
        <begin position="295"/>
        <end position="306"/>
    </location>
</feature>
<dbReference type="CDD" id="cd00118">
    <property type="entry name" value="LysM"/>
    <property type="match status" value="1"/>
</dbReference>
<evidence type="ECO:0000256" key="2">
    <source>
        <dbReference type="SAM" id="Phobius"/>
    </source>
</evidence>